<evidence type="ECO:0008006" key="11">
    <source>
        <dbReference type="Google" id="ProtNLM"/>
    </source>
</evidence>
<dbReference type="PANTHER" id="PTHR30561">
    <property type="entry name" value="SMR FAMILY PROTON-DEPENDENT DRUG EFFLUX TRANSPORTER SUGE"/>
    <property type="match status" value="1"/>
</dbReference>
<evidence type="ECO:0000256" key="7">
    <source>
        <dbReference type="RuleBase" id="RU003942"/>
    </source>
</evidence>
<organism evidence="9 10">
    <name type="scientific">Tessaracoccus flavescens</name>
    <dbReference type="NCBI Taxonomy" id="399497"/>
    <lineage>
        <taxon>Bacteria</taxon>
        <taxon>Bacillati</taxon>
        <taxon>Actinomycetota</taxon>
        <taxon>Actinomycetes</taxon>
        <taxon>Propionibacteriales</taxon>
        <taxon>Propionibacteriaceae</taxon>
        <taxon>Tessaracoccus</taxon>
    </lineage>
</organism>
<evidence type="ECO:0000256" key="4">
    <source>
        <dbReference type="ARBA" id="ARBA00022692"/>
    </source>
</evidence>
<keyword evidence="4 7" id="KW-0812">Transmembrane</keyword>
<proteinExistence type="inferred from homology"/>
<evidence type="ECO:0000256" key="2">
    <source>
        <dbReference type="ARBA" id="ARBA00022448"/>
    </source>
</evidence>
<sequence>MSGTRHVIPRSLAWPVLLISAVLEAVWANALSASKSFSEPVPTVIFLVATIASLAGLSLAMAHIPTGTAYAVWTSVGTVLTVGYSVAIRAEGMSWLRALFLAGILGCVIGLKQLDSKEPDPEPAAGEEPSA</sequence>
<dbReference type="OrthoDB" id="21828at2"/>
<dbReference type="GO" id="GO:0022857">
    <property type="term" value="F:transmembrane transporter activity"/>
    <property type="evidence" value="ECO:0007669"/>
    <property type="project" value="InterPro"/>
</dbReference>
<dbReference type="InterPro" id="IPR000390">
    <property type="entry name" value="Small_drug/metabolite_transptr"/>
</dbReference>
<dbReference type="InterPro" id="IPR037185">
    <property type="entry name" value="EmrE-like"/>
</dbReference>
<reference evidence="9 10" key="1">
    <citation type="journal article" date="2008" name="Int. J. Syst. Evol. Microbiol.">
        <title>Tessaracoccus flavescens sp. nov., isolated from marine sediment.</title>
        <authorList>
            <person name="Lee D.W."/>
            <person name="Lee S.D."/>
        </authorList>
    </citation>
    <scope>NUCLEOTIDE SEQUENCE [LARGE SCALE GENOMIC DNA]</scope>
    <source>
        <strain evidence="9 10">SST-39T</strain>
    </source>
</reference>
<evidence type="ECO:0000256" key="5">
    <source>
        <dbReference type="ARBA" id="ARBA00022989"/>
    </source>
</evidence>
<keyword evidence="6 8" id="KW-0472">Membrane</keyword>
<name>A0A1Q2CXB0_9ACTN</name>
<dbReference type="Gene3D" id="1.10.3730.20">
    <property type="match status" value="1"/>
</dbReference>
<dbReference type="InterPro" id="IPR045324">
    <property type="entry name" value="Small_multidrug_res"/>
</dbReference>
<dbReference type="EMBL" id="CP019607">
    <property type="protein sequence ID" value="AQP50681.1"/>
    <property type="molecule type" value="Genomic_DNA"/>
</dbReference>
<accession>A0A1Q2CXB0</accession>
<keyword evidence="3" id="KW-1003">Cell membrane</keyword>
<dbReference type="GO" id="GO:0005886">
    <property type="term" value="C:plasma membrane"/>
    <property type="evidence" value="ECO:0007669"/>
    <property type="project" value="UniProtKB-SubCell"/>
</dbReference>
<feature type="transmembrane region" description="Helical" evidence="8">
    <location>
        <begin position="12"/>
        <end position="32"/>
    </location>
</feature>
<gene>
    <name evidence="9" type="ORF">BW733_07390</name>
</gene>
<evidence type="ECO:0000256" key="6">
    <source>
        <dbReference type="ARBA" id="ARBA00023136"/>
    </source>
</evidence>
<dbReference type="Pfam" id="PF00893">
    <property type="entry name" value="Multi_Drug_Res"/>
    <property type="match status" value="1"/>
</dbReference>
<evidence type="ECO:0000256" key="1">
    <source>
        <dbReference type="ARBA" id="ARBA00004651"/>
    </source>
</evidence>
<evidence type="ECO:0000256" key="8">
    <source>
        <dbReference type="SAM" id="Phobius"/>
    </source>
</evidence>
<comment type="subcellular location">
    <subcellularLocation>
        <location evidence="1 7">Cell membrane</location>
        <topology evidence="1 7">Multi-pass membrane protein</topology>
    </subcellularLocation>
</comment>
<dbReference type="KEGG" id="tfa:BW733_07390"/>
<keyword evidence="2" id="KW-0813">Transport</keyword>
<evidence type="ECO:0000313" key="9">
    <source>
        <dbReference type="EMBL" id="AQP50681.1"/>
    </source>
</evidence>
<keyword evidence="5 8" id="KW-1133">Transmembrane helix</keyword>
<dbReference type="AlphaFoldDB" id="A0A1Q2CXB0"/>
<dbReference type="PANTHER" id="PTHR30561:SF0">
    <property type="entry name" value="GUANIDINIUM EXPORTER"/>
    <property type="match status" value="1"/>
</dbReference>
<feature type="transmembrane region" description="Helical" evidence="8">
    <location>
        <begin position="95"/>
        <end position="114"/>
    </location>
</feature>
<evidence type="ECO:0000256" key="3">
    <source>
        <dbReference type="ARBA" id="ARBA00022475"/>
    </source>
</evidence>
<keyword evidence="10" id="KW-1185">Reference proteome</keyword>
<protein>
    <recommendedName>
        <fullName evidence="11">Ligand-binding protein SH3</fullName>
    </recommendedName>
</protein>
<comment type="similarity">
    <text evidence="7">Belongs to the drug/metabolite transporter (DMT) superfamily. Small multidrug resistance (SMR) (TC 2.A.7.1) family.</text>
</comment>
<evidence type="ECO:0000313" key="10">
    <source>
        <dbReference type="Proteomes" id="UP000188235"/>
    </source>
</evidence>
<feature type="transmembrane region" description="Helical" evidence="8">
    <location>
        <begin position="44"/>
        <end position="64"/>
    </location>
</feature>
<dbReference type="STRING" id="399497.BW733_07390"/>
<feature type="transmembrane region" description="Helical" evidence="8">
    <location>
        <begin position="70"/>
        <end position="88"/>
    </location>
</feature>
<dbReference type="RefSeq" id="WP_077349259.1">
    <property type="nucleotide sequence ID" value="NZ_CP019607.1"/>
</dbReference>
<dbReference type="SUPFAM" id="SSF103481">
    <property type="entry name" value="Multidrug resistance efflux transporter EmrE"/>
    <property type="match status" value="1"/>
</dbReference>
<dbReference type="Proteomes" id="UP000188235">
    <property type="component" value="Chromosome"/>
</dbReference>